<dbReference type="AlphaFoldDB" id="A0A826ELP1"/>
<protein>
    <submittedName>
        <fullName evidence="1">Chorismate mutase</fullName>
    </submittedName>
</protein>
<dbReference type="GO" id="GO:0046417">
    <property type="term" value="P:chorismate metabolic process"/>
    <property type="evidence" value="ECO:0007669"/>
    <property type="project" value="InterPro"/>
</dbReference>
<sequence>METIKEYRKLINEIDFKLIRNIKARNLIVQSIGKIK</sequence>
<dbReference type="Proteomes" id="UP000467536">
    <property type="component" value="Unassembled WGS sequence"/>
</dbReference>
<proteinExistence type="predicted"/>
<evidence type="ECO:0000313" key="1">
    <source>
        <dbReference type="EMBL" id="EDO0987310.1"/>
    </source>
</evidence>
<dbReference type="SUPFAM" id="SSF48600">
    <property type="entry name" value="Chorismate mutase II"/>
    <property type="match status" value="1"/>
</dbReference>
<dbReference type="InterPro" id="IPR036263">
    <property type="entry name" value="Chorismate_II_sf"/>
</dbReference>
<accession>A0A826ELP1</accession>
<dbReference type="Gene3D" id="1.20.59.10">
    <property type="entry name" value="Chorismate mutase"/>
    <property type="match status" value="1"/>
</dbReference>
<reference evidence="1 2" key="1">
    <citation type="submission" date="2019-08" db="EMBL/GenBank/DDBJ databases">
        <authorList>
            <person name="Ashton P.M."/>
            <person name="Dallman T."/>
            <person name="Nair S."/>
            <person name="De Pinna E."/>
            <person name="Peters T."/>
            <person name="Grant K."/>
        </authorList>
    </citation>
    <scope>NUCLEOTIDE SEQUENCE [LARGE SCALE GENOMIC DNA]</scope>
    <source>
        <strain evidence="1 2">788324</strain>
    </source>
</reference>
<organism evidence="1 2">
    <name type="scientific">Listeria monocytogenes</name>
    <dbReference type="NCBI Taxonomy" id="1639"/>
    <lineage>
        <taxon>Bacteria</taxon>
        <taxon>Bacillati</taxon>
        <taxon>Bacillota</taxon>
        <taxon>Bacilli</taxon>
        <taxon>Bacillales</taxon>
        <taxon>Listeriaceae</taxon>
        <taxon>Listeria</taxon>
    </lineage>
</organism>
<evidence type="ECO:0000313" key="2">
    <source>
        <dbReference type="Proteomes" id="UP000467536"/>
    </source>
</evidence>
<feature type="non-terminal residue" evidence="1">
    <location>
        <position position="36"/>
    </location>
</feature>
<dbReference type="EMBL" id="AANEHK010000037">
    <property type="protein sequence ID" value="EDO0987310.1"/>
    <property type="molecule type" value="Genomic_DNA"/>
</dbReference>
<gene>
    <name evidence="1" type="ORF">FV747_15095</name>
</gene>
<dbReference type="InterPro" id="IPR036979">
    <property type="entry name" value="CM_dom_sf"/>
</dbReference>
<comment type="caution">
    <text evidence="1">The sequence shown here is derived from an EMBL/GenBank/DDBJ whole genome shotgun (WGS) entry which is preliminary data.</text>
</comment>
<name>A0A826ELP1_LISMN</name>